<sequence>MRVVDSSAWIEWLVQGQAADRIQGEIPERTQCIVPTIVQLELAKWLERERGEEAVDSFFAYTATCVVVPLDTVLARRAAEISAVHKLAMADAIIYATAEQHDADILTLDGHFKDLDRTIYFERNG</sequence>
<dbReference type="InterPro" id="IPR029060">
    <property type="entry name" value="PIN-like_dom_sf"/>
</dbReference>
<evidence type="ECO:0000259" key="1">
    <source>
        <dbReference type="Pfam" id="PF01850"/>
    </source>
</evidence>
<dbReference type="EMBL" id="PIQN01000008">
    <property type="protein sequence ID" value="PKA42913.1"/>
    <property type="molecule type" value="Genomic_DNA"/>
</dbReference>
<organism evidence="2 3">
    <name type="scientific">Rhizobium sullae</name>
    <name type="common">Rhizobium hedysari</name>
    <dbReference type="NCBI Taxonomy" id="50338"/>
    <lineage>
        <taxon>Bacteria</taxon>
        <taxon>Pseudomonadati</taxon>
        <taxon>Pseudomonadota</taxon>
        <taxon>Alphaproteobacteria</taxon>
        <taxon>Hyphomicrobiales</taxon>
        <taxon>Rhizobiaceae</taxon>
        <taxon>Rhizobium/Agrobacterium group</taxon>
        <taxon>Rhizobium</taxon>
    </lineage>
</organism>
<gene>
    <name evidence="2" type="ORF">CWR43_12545</name>
</gene>
<dbReference type="SUPFAM" id="SSF88723">
    <property type="entry name" value="PIN domain-like"/>
    <property type="match status" value="1"/>
</dbReference>
<evidence type="ECO:0000313" key="2">
    <source>
        <dbReference type="EMBL" id="PKA42913.1"/>
    </source>
</evidence>
<dbReference type="Pfam" id="PF01850">
    <property type="entry name" value="PIN"/>
    <property type="match status" value="1"/>
</dbReference>
<proteinExistence type="predicted"/>
<comment type="caution">
    <text evidence="2">The sequence shown here is derived from an EMBL/GenBank/DDBJ whole genome shotgun (WGS) entry which is preliminary data.</text>
</comment>
<dbReference type="InterPro" id="IPR002716">
    <property type="entry name" value="PIN_dom"/>
</dbReference>
<accession>A0A2N0D9Y1</accession>
<feature type="domain" description="PIN" evidence="1">
    <location>
        <begin position="3"/>
        <end position="117"/>
    </location>
</feature>
<reference evidence="2 3" key="1">
    <citation type="submission" date="2017-11" db="EMBL/GenBank/DDBJ databases">
        <authorList>
            <person name="Han C.G."/>
        </authorList>
    </citation>
    <scope>NUCLEOTIDE SEQUENCE [LARGE SCALE GENOMIC DNA]</scope>
    <source>
        <strain evidence="2 3">HCNT1</strain>
    </source>
</reference>
<name>A0A2N0D9Y1_RHISU</name>
<dbReference type="Proteomes" id="UP000232164">
    <property type="component" value="Unassembled WGS sequence"/>
</dbReference>
<protein>
    <submittedName>
        <fullName evidence="2">VapC toxin family PIN domain ribonuclease</fullName>
    </submittedName>
</protein>
<dbReference type="Gene3D" id="3.40.50.1010">
    <property type="entry name" value="5'-nuclease"/>
    <property type="match status" value="1"/>
</dbReference>
<dbReference type="RefSeq" id="WP_100771229.1">
    <property type="nucleotide sequence ID" value="NZ_PIQN01000008.1"/>
</dbReference>
<dbReference type="CDD" id="cd18686">
    <property type="entry name" value="PIN_VapC-like"/>
    <property type="match status" value="1"/>
</dbReference>
<dbReference type="STRING" id="1041146.GCA_000427985_04296"/>
<evidence type="ECO:0000313" key="3">
    <source>
        <dbReference type="Proteomes" id="UP000232164"/>
    </source>
</evidence>
<reference evidence="2 3" key="2">
    <citation type="submission" date="2017-12" db="EMBL/GenBank/DDBJ databases">
        <title>Genome sequence of Rhizobium sullae HCNT1 isolated from Sulla coronaria nodules and featuring peculiar denitrification phenotypes.</title>
        <authorList>
            <person name="De Diego-Diaz B."/>
            <person name="Treu L."/>
            <person name="Campanaro S."/>
            <person name="Da Silva Duarte V."/>
            <person name="Basaglia M."/>
            <person name="Favaro L."/>
            <person name="Casella S."/>
            <person name="Squartini A."/>
        </authorList>
    </citation>
    <scope>NUCLEOTIDE SEQUENCE [LARGE SCALE GENOMIC DNA]</scope>
    <source>
        <strain evidence="2 3">HCNT1</strain>
    </source>
</reference>
<dbReference type="AlphaFoldDB" id="A0A2N0D9Y1"/>